<dbReference type="Gene3D" id="2.60.120.260">
    <property type="entry name" value="Galactose-binding domain-like"/>
    <property type="match status" value="1"/>
</dbReference>
<evidence type="ECO:0000256" key="1">
    <source>
        <dbReference type="SAM" id="Coils"/>
    </source>
</evidence>
<dbReference type="PANTHER" id="PTHR47457">
    <property type="entry name" value="OS05G0345500 PROTEIN"/>
    <property type="match status" value="1"/>
</dbReference>
<organism evidence="2">
    <name type="scientific">Eutreptiella gymnastica</name>
    <dbReference type="NCBI Taxonomy" id="73025"/>
    <lineage>
        <taxon>Eukaryota</taxon>
        <taxon>Discoba</taxon>
        <taxon>Euglenozoa</taxon>
        <taxon>Euglenida</taxon>
        <taxon>Spirocuta</taxon>
        <taxon>Euglenophyceae</taxon>
        <taxon>Eutreptiales</taxon>
        <taxon>Eutreptiaceae</taxon>
        <taxon>Eutreptiella</taxon>
    </lineage>
</organism>
<keyword evidence="1" id="KW-0175">Coiled coil</keyword>
<dbReference type="SUPFAM" id="SSF49785">
    <property type="entry name" value="Galactose-binding domain-like"/>
    <property type="match status" value="1"/>
</dbReference>
<feature type="coiled-coil region" evidence="1">
    <location>
        <begin position="51"/>
        <end position="93"/>
    </location>
</feature>
<name>A0A7S1N3T9_9EUGL</name>
<sequence length="357" mass="40883">MADPKAIVDNAMEYCEKLKESQATIQESLPKLDDEYDFARQKFVEHFNVLALELDNRKKELLGQLDKLKEYKARRLEDEKAELSGILDQLHELILKTNHAVEDKHEEDVQHFARKLQDFPRKPLPIPMAEGPKFQYTLDREEDMERVRGMGFLDFKPRVTGIAFPYKSDFDNNGILYWMGCDYGRAEYRNPARLGLVTVTASSCEYGDASHAVAHSSIASDHETFMTQSVAGSWLVVDLGVQYTVCPTAYTLRNCIINPCHSLANWDLQGSTDGKTWTTLRAHKDDRMLLPKRGSVYTWPVEGCKTFYSKFRILMTGPNQHTQPHARFYYLMLAGMELYGFVEKTPVLLPPKPPTTS</sequence>
<dbReference type="EMBL" id="HBGA01016286">
    <property type="protein sequence ID" value="CAD8995249.1"/>
    <property type="molecule type" value="Transcribed_RNA"/>
</dbReference>
<evidence type="ECO:0008006" key="3">
    <source>
        <dbReference type="Google" id="ProtNLM"/>
    </source>
</evidence>
<accession>A0A7S1N3T9</accession>
<dbReference type="InterPro" id="IPR008979">
    <property type="entry name" value="Galactose-bd-like_sf"/>
</dbReference>
<reference evidence="2" key="1">
    <citation type="submission" date="2021-01" db="EMBL/GenBank/DDBJ databases">
        <authorList>
            <person name="Corre E."/>
            <person name="Pelletier E."/>
            <person name="Niang G."/>
            <person name="Scheremetjew M."/>
            <person name="Finn R."/>
            <person name="Kale V."/>
            <person name="Holt S."/>
            <person name="Cochrane G."/>
            <person name="Meng A."/>
            <person name="Brown T."/>
            <person name="Cohen L."/>
        </authorList>
    </citation>
    <scope>NUCLEOTIDE SEQUENCE</scope>
    <source>
        <strain evidence="2">NIES-381</strain>
    </source>
</reference>
<proteinExistence type="predicted"/>
<evidence type="ECO:0000313" key="2">
    <source>
        <dbReference type="EMBL" id="CAD8995249.1"/>
    </source>
</evidence>
<gene>
    <name evidence="2" type="ORF">EGYM00392_LOCUS6304</name>
</gene>
<dbReference type="PANTHER" id="PTHR47457:SF1">
    <property type="entry name" value="BTB DOMAIN-CONTAINING PROTEIN-RELATED"/>
    <property type="match status" value="1"/>
</dbReference>
<dbReference type="AlphaFoldDB" id="A0A7S1N3T9"/>
<protein>
    <recommendedName>
        <fullName evidence="3">F5/8 type C domain-containing protein</fullName>
    </recommendedName>
</protein>